<evidence type="ECO:0000259" key="1">
    <source>
        <dbReference type="Pfam" id="PF24693"/>
    </source>
</evidence>
<reference evidence="2 3" key="1">
    <citation type="submission" date="2019-08" db="EMBL/GenBank/DDBJ databases">
        <title>Flavobacterium alkalisoli sp. nov., isolated from rhizosphere soil of Suaeda salsa.</title>
        <authorList>
            <person name="Sun J.-Q."/>
            <person name="Xu L."/>
        </authorList>
    </citation>
    <scope>NUCLEOTIDE SEQUENCE [LARGE SCALE GENOMIC DNA]</scope>
    <source>
        <strain evidence="2 3">XS-5</strain>
    </source>
</reference>
<dbReference type="KEGG" id="fak:FUA48_13420"/>
<accession>A0A5B9FX99</accession>
<keyword evidence="3" id="KW-1185">Reference proteome</keyword>
<name>A0A5B9FX99_9FLAO</name>
<dbReference type="InterPro" id="IPR056077">
    <property type="entry name" value="DUF7660"/>
</dbReference>
<organism evidence="2 3">
    <name type="scientific">Flavobacterium alkalisoli</name>
    <dbReference type="NCBI Taxonomy" id="2602769"/>
    <lineage>
        <taxon>Bacteria</taxon>
        <taxon>Pseudomonadati</taxon>
        <taxon>Bacteroidota</taxon>
        <taxon>Flavobacteriia</taxon>
        <taxon>Flavobacteriales</taxon>
        <taxon>Flavobacteriaceae</taxon>
        <taxon>Flavobacterium</taxon>
    </lineage>
</organism>
<sequence>MEDELYNKQITSRKDFVEFLKLLHKYYTSKPENWENNALESFLEALSAYAVDIPGAHKNTKQDRNPDIADWQVFADILRGAIAYE</sequence>
<proteinExistence type="predicted"/>
<dbReference type="AlphaFoldDB" id="A0A5B9FX99"/>
<feature type="domain" description="DUF7660" evidence="1">
    <location>
        <begin position="12"/>
        <end position="85"/>
    </location>
</feature>
<gene>
    <name evidence="2" type="ORF">FUA48_13420</name>
</gene>
<protein>
    <recommendedName>
        <fullName evidence="1">DUF7660 domain-containing protein</fullName>
    </recommendedName>
</protein>
<evidence type="ECO:0000313" key="3">
    <source>
        <dbReference type="Proteomes" id="UP000321222"/>
    </source>
</evidence>
<dbReference type="Proteomes" id="UP000321222">
    <property type="component" value="Chromosome"/>
</dbReference>
<evidence type="ECO:0000313" key="2">
    <source>
        <dbReference type="EMBL" id="QEE50536.1"/>
    </source>
</evidence>
<dbReference type="EMBL" id="CP042831">
    <property type="protein sequence ID" value="QEE50536.1"/>
    <property type="molecule type" value="Genomic_DNA"/>
</dbReference>
<dbReference type="RefSeq" id="WP_147584000.1">
    <property type="nucleotide sequence ID" value="NZ_CP042831.1"/>
</dbReference>
<dbReference type="OrthoDB" id="1373771at2"/>
<dbReference type="Pfam" id="PF24693">
    <property type="entry name" value="DUF7660"/>
    <property type="match status" value="1"/>
</dbReference>